<evidence type="ECO:0000313" key="2">
    <source>
        <dbReference type="Proteomes" id="UP000823388"/>
    </source>
</evidence>
<protein>
    <submittedName>
        <fullName evidence="1">Uncharacterized protein</fullName>
    </submittedName>
</protein>
<comment type="caution">
    <text evidence="1">The sequence shown here is derived from an EMBL/GenBank/DDBJ whole genome shotgun (WGS) entry which is preliminary data.</text>
</comment>
<dbReference type="Proteomes" id="UP000823388">
    <property type="component" value="Chromosome 7K"/>
</dbReference>
<name>A0A8T0QJS8_PANVG</name>
<dbReference type="AlphaFoldDB" id="A0A8T0QJS8"/>
<accession>A0A8T0QJS8</accession>
<evidence type="ECO:0000313" key="1">
    <source>
        <dbReference type="EMBL" id="KAG2573498.1"/>
    </source>
</evidence>
<dbReference type="EMBL" id="CM029049">
    <property type="protein sequence ID" value="KAG2573498.1"/>
    <property type="molecule type" value="Genomic_DNA"/>
</dbReference>
<organism evidence="1 2">
    <name type="scientific">Panicum virgatum</name>
    <name type="common">Blackwell switchgrass</name>
    <dbReference type="NCBI Taxonomy" id="38727"/>
    <lineage>
        <taxon>Eukaryota</taxon>
        <taxon>Viridiplantae</taxon>
        <taxon>Streptophyta</taxon>
        <taxon>Embryophyta</taxon>
        <taxon>Tracheophyta</taxon>
        <taxon>Spermatophyta</taxon>
        <taxon>Magnoliopsida</taxon>
        <taxon>Liliopsida</taxon>
        <taxon>Poales</taxon>
        <taxon>Poaceae</taxon>
        <taxon>PACMAD clade</taxon>
        <taxon>Panicoideae</taxon>
        <taxon>Panicodae</taxon>
        <taxon>Paniceae</taxon>
        <taxon>Panicinae</taxon>
        <taxon>Panicum</taxon>
        <taxon>Panicum sect. Hiantes</taxon>
    </lineage>
</organism>
<keyword evidence="2" id="KW-1185">Reference proteome</keyword>
<reference evidence="1" key="1">
    <citation type="submission" date="2020-05" db="EMBL/GenBank/DDBJ databases">
        <title>WGS assembly of Panicum virgatum.</title>
        <authorList>
            <person name="Lovell J.T."/>
            <person name="Jenkins J."/>
            <person name="Shu S."/>
            <person name="Juenger T.E."/>
            <person name="Schmutz J."/>
        </authorList>
    </citation>
    <scope>NUCLEOTIDE SEQUENCE</scope>
    <source>
        <strain evidence="1">AP13</strain>
    </source>
</reference>
<gene>
    <name evidence="1" type="ORF">PVAP13_7KG256810</name>
</gene>
<proteinExistence type="predicted"/>
<sequence length="88" mass="10397">MKQYYTFESELPRIAYLLPSYIVKLTVPHLDIEGLMQYFIFGFTEQSPMLGSILLELGARHPPLRILWPHQGQVDNRHKFRYPFPSAF</sequence>